<dbReference type="Proteomes" id="UP000317429">
    <property type="component" value="Chromosome"/>
</dbReference>
<name>A0A518D9R0_9BACT</name>
<reference evidence="2 3" key="1">
    <citation type="submission" date="2019-02" db="EMBL/GenBank/DDBJ databases">
        <title>Deep-cultivation of Planctomycetes and their phenomic and genomic characterization uncovers novel biology.</title>
        <authorList>
            <person name="Wiegand S."/>
            <person name="Jogler M."/>
            <person name="Boedeker C."/>
            <person name="Pinto D."/>
            <person name="Vollmers J."/>
            <person name="Rivas-Marin E."/>
            <person name="Kohn T."/>
            <person name="Peeters S.H."/>
            <person name="Heuer A."/>
            <person name="Rast P."/>
            <person name="Oberbeckmann S."/>
            <person name="Bunk B."/>
            <person name="Jeske O."/>
            <person name="Meyerdierks A."/>
            <person name="Storesund J.E."/>
            <person name="Kallscheuer N."/>
            <person name="Luecker S."/>
            <person name="Lage O.M."/>
            <person name="Pohl T."/>
            <person name="Merkel B.J."/>
            <person name="Hornburger P."/>
            <person name="Mueller R.-W."/>
            <person name="Bruemmer F."/>
            <person name="Labrenz M."/>
            <person name="Spormann A.M."/>
            <person name="Op den Camp H."/>
            <person name="Overmann J."/>
            <person name="Amann R."/>
            <person name="Jetten M.S.M."/>
            <person name="Mascher T."/>
            <person name="Medema M.H."/>
            <person name="Devos D.P."/>
            <person name="Kaster A.-K."/>
            <person name="Ovreas L."/>
            <person name="Rohde M."/>
            <person name="Galperin M.Y."/>
            <person name="Jogler C."/>
        </authorList>
    </citation>
    <scope>NUCLEOTIDE SEQUENCE [LARGE SCALE GENOMIC DNA]</scope>
    <source>
        <strain evidence="2 3">Pla175</strain>
    </source>
</reference>
<keyword evidence="1" id="KW-0812">Transmembrane</keyword>
<organism evidence="2 3">
    <name type="scientific">Pirellulimonas nuda</name>
    <dbReference type="NCBI Taxonomy" id="2528009"/>
    <lineage>
        <taxon>Bacteria</taxon>
        <taxon>Pseudomonadati</taxon>
        <taxon>Planctomycetota</taxon>
        <taxon>Planctomycetia</taxon>
        <taxon>Pirellulales</taxon>
        <taxon>Lacipirellulaceae</taxon>
        <taxon>Pirellulimonas</taxon>
    </lineage>
</organism>
<dbReference type="AlphaFoldDB" id="A0A518D9R0"/>
<proteinExistence type="predicted"/>
<protein>
    <submittedName>
        <fullName evidence="2">Uncharacterized protein</fullName>
    </submittedName>
</protein>
<accession>A0A518D9R0</accession>
<keyword evidence="1" id="KW-0472">Membrane</keyword>
<dbReference type="EMBL" id="CP036291">
    <property type="protein sequence ID" value="QDU88214.1"/>
    <property type="molecule type" value="Genomic_DNA"/>
</dbReference>
<evidence type="ECO:0000313" key="3">
    <source>
        <dbReference type="Proteomes" id="UP000317429"/>
    </source>
</evidence>
<dbReference type="RefSeq" id="WP_145282895.1">
    <property type="nucleotide sequence ID" value="NZ_CP036291.1"/>
</dbReference>
<keyword evidence="1" id="KW-1133">Transmembrane helix</keyword>
<gene>
    <name evidence="2" type="ORF">Pla175_15860</name>
</gene>
<feature type="transmembrane region" description="Helical" evidence="1">
    <location>
        <begin position="235"/>
        <end position="256"/>
    </location>
</feature>
<evidence type="ECO:0000313" key="2">
    <source>
        <dbReference type="EMBL" id="QDU88214.1"/>
    </source>
</evidence>
<keyword evidence="3" id="KW-1185">Reference proteome</keyword>
<sequence precursor="true">MLRFNKPGPGRPPNYQSRSTHARMLVAVAVVGGAMLLASRLTTEPATPPAAQEPAAPIDLRPLPQVDRDRLAAVSDNAPFRDTEEASWFYLLGIADQSDPRSLAAGIEEPTTYAQLVSQPAYYRGKGVRVAGSARRIEEVTPAENSAGIERLYRVTLWPSGGQVWPVLMYCLDLPPGIGPGDRLAIPIEAAGYFYKNHSYAWEGGVGLAPVLLAKSFVAPVEAPQEQSVANPTEGLGLVVGAAALIAACAAAVVWLTSRQAKRPTPSATGAAILAGLEDPAGSRP</sequence>
<dbReference type="OrthoDB" id="239825at2"/>
<dbReference type="KEGG" id="pnd:Pla175_15860"/>
<evidence type="ECO:0000256" key="1">
    <source>
        <dbReference type="SAM" id="Phobius"/>
    </source>
</evidence>